<evidence type="ECO:0000313" key="3">
    <source>
        <dbReference type="Proteomes" id="UP000065151"/>
    </source>
</evidence>
<protein>
    <submittedName>
        <fullName evidence="2">Uncharacterized protein</fullName>
    </submittedName>
</protein>
<keyword evidence="1" id="KW-0812">Transmembrane</keyword>
<evidence type="ECO:0000313" key="2">
    <source>
        <dbReference type="EMBL" id="ALV41187.1"/>
    </source>
</evidence>
<keyword evidence="1" id="KW-0472">Membrane</keyword>
<reference evidence="2 3" key="1">
    <citation type="submission" date="2015-12" db="EMBL/GenBank/DDBJ databases">
        <authorList>
            <person name="Shamseldin A."/>
            <person name="Moawad H."/>
            <person name="Abd El-Rahim W.M."/>
            <person name="Sadowsky M.J."/>
        </authorList>
    </citation>
    <scope>NUCLEOTIDE SEQUENCE [LARGE SCALE GENOMIC DNA]</scope>
    <source>
        <strain evidence="2 3">Ar51</strain>
    </source>
</reference>
<name>A0A0U3PA69_9MICC</name>
<gene>
    <name evidence="2" type="ORF">AU252_08510</name>
</gene>
<dbReference type="EMBL" id="CP013747">
    <property type="protein sequence ID" value="ALV41187.1"/>
    <property type="molecule type" value="Genomic_DNA"/>
</dbReference>
<dbReference type="AlphaFoldDB" id="A0A0U3PA69"/>
<sequence>MAGQALLAGSLLVLMGMFALAMSGPLSSWATNWNLFLRTEDMATYRTKKRRRIRLYAKIFLAAGVVAILGGFIGWVSRLG</sequence>
<keyword evidence="1" id="KW-1133">Transmembrane helix</keyword>
<proteinExistence type="predicted"/>
<dbReference type="KEGG" id="psul:AU252_08510"/>
<feature type="transmembrane region" description="Helical" evidence="1">
    <location>
        <begin position="6"/>
        <end position="35"/>
    </location>
</feature>
<evidence type="ECO:0000256" key="1">
    <source>
        <dbReference type="SAM" id="Phobius"/>
    </source>
</evidence>
<organism evidence="2">
    <name type="scientific">Pseudarthrobacter sulfonivorans</name>
    <dbReference type="NCBI Taxonomy" id="121292"/>
    <lineage>
        <taxon>Bacteria</taxon>
        <taxon>Bacillati</taxon>
        <taxon>Actinomycetota</taxon>
        <taxon>Actinomycetes</taxon>
        <taxon>Micrococcales</taxon>
        <taxon>Micrococcaceae</taxon>
        <taxon>Pseudarthrobacter</taxon>
    </lineage>
</organism>
<dbReference type="Proteomes" id="UP000065151">
    <property type="component" value="Chromosome"/>
</dbReference>
<accession>A0A0U3PA69</accession>
<feature type="transmembrane region" description="Helical" evidence="1">
    <location>
        <begin position="55"/>
        <end position="76"/>
    </location>
</feature>